<dbReference type="Proteomes" id="UP001292094">
    <property type="component" value="Unassembled WGS sequence"/>
</dbReference>
<protein>
    <submittedName>
        <fullName evidence="2">Uncharacterized protein</fullName>
    </submittedName>
</protein>
<feature type="compositionally biased region" description="Basic and acidic residues" evidence="1">
    <location>
        <begin position="51"/>
        <end position="65"/>
    </location>
</feature>
<dbReference type="EMBL" id="JAWZYT010002792">
    <property type="protein sequence ID" value="KAK4302029.1"/>
    <property type="molecule type" value="Genomic_DNA"/>
</dbReference>
<organism evidence="2 3">
    <name type="scientific">Petrolisthes manimaculis</name>
    <dbReference type="NCBI Taxonomy" id="1843537"/>
    <lineage>
        <taxon>Eukaryota</taxon>
        <taxon>Metazoa</taxon>
        <taxon>Ecdysozoa</taxon>
        <taxon>Arthropoda</taxon>
        <taxon>Crustacea</taxon>
        <taxon>Multicrustacea</taxon>
        <taxon>Malacostraca</taxon>
        <taxon>Eumalacostraca</taxon>
        <taxon>Eucarida</taxon>
        <taxon>Decapoda</taxon>
        <taxon>Pleocyemata</taxon>
        <taxon>Anomura</taxon>
        <taxon>Galatheoidea</taxon>
        <taxon>Porcellanidae</taxon>
        <taxon>Petrolisthes</taxon>
    </lineage>
</organism>
<sequence>MVVVGYGPCMEEHSEGDGRNSRQGRCSLNTVVGAGKLEVGVGRWRKRRNKVEKETEEGGERDGGRWCEQTGGRNGKMEV</sequence>
<evidence type="ECO:0000256" key="1">
    <source>
        <dbReference type="SAM" id="MobiDB-lite"/>
    </source>
</evidence>
<evidence type="ECO:0000313" key="3">
    <source>
        <dbReference type="Proteomes" id="UP001292094"/>
    </source>
</evidence>
<proteinExistence type="predicted"/>
<dbReference type="AlphaFoldDB" id="A0AAE1U0R0"/>
<feature type="region of interest" description="Disordered" evidence="1">
    <location>
        <begin position="1"/>
        <end position="25"/>
    </location>
</feature>
<name>A0AAE1U0R0_9EUCA</name>
<feature type="region of interest" description="Disordered" evidence="1">
    <location>
        <begin position="49"/>
        <end position="79"/>
    </location>
</feature>
<comment type="caution">
    <text evidence="2">The sequence shown here is derived from an EMBL/GenBank/DDBJ whole genome shotgun (WGS) entry which is preliminary data.</text>
</comment>
<keyword evidence="3" id="KW-1185">Reference proteome</keyword>
<reference evidence="2" key="1">
    <citation type="submission" date="2023-11" db="EMBL/GenBank/DDBJ databases">
        <title>Genome assemblies of two species of porcelain crab, Petrolisthes cinctipes and Petrolisthes manimaculis (Anomura: Porcellanidae).</title>
        <authorList>
            <person name="Angst P."/>
        </authorList>
    </citation>
    <scope>NUCLEOTIDE SEQUENCE</scope>
    <source>
        <strain evidence="2">PB745_02</strain>
        <tissue evidence="2">Gill</tissue>
    </source>
</reference>
<evidence type="ECO:0000313" key="2">
    <source>
        <dbReference type="EMBL" id="KAK4302029.1"/>
    </source>
</evidence>
<accession>A0AAE1U0R0</accession>
<feature type="compositionally biased region" description="Basic and acidic residues" evidence="1">
    <location>
        <begin position="10"/>
        <end position="20"/>
    </location>
</feature>
<gene>
    <name evidence="2" type="ORF">Pmani_025865</name>
</gene>